<feature type="compositionally biased region" description="Polar residues" evidence="1">
    <location>
        <begin position="72"/>
        <end position="87"/>
    </location>
</feature>
<protein>
    <recommendedName>
        <fullName evidence="5">Lipoprotein</fullName>
    </recommendedName>
</protein>
<organism evidence="3 4">
    <name type="scientific">Pseudomonas weihenstephanensis</name>
    <dbReference type="NCBI Taxonomy" id="1608994"/>
    <lineage>
        <taxon>Bacteria</taxon>
        <taxon>Pseudomonadati</taxon>
        <taxon>Pseudomonadota</taxon>
        <taxon>Gammaproteobacteria</taxon>
        <taxon>Pseudomonadales</taxon>
        <taxon>Pseudomonadaceae</taxon>
        <taxon>Pseudomonas</taxon>
    </lineage>
</organism>
<gene>
    <name evidence="3" type="ORF">GYN02_17125</name>
</gene>
<dbReference type="Proteomes" id="UP000809529">
    <property type="component" value="Unassembled WGS sequence"/>
</dbReference>
<feature type="chain" id="PRO_5045912900" description="Lipoprotein" evidence="2">
    <location>
        <begin position="22"/>
        <end position="112"/>
    </location>
</feature>
<dbReference type="RefSeq" id="WP_203303413.1">
    <property type="nucleotide sequence ID" value="NZ_JAAEBW010000010.1"/>
</dbReference>
<feature type="region of interest" description="Disordered" evidence="1">
    <location>
        <begin position="34"/>
        <end position="112"/>
    </location>
</feature>
<evidence type="ECO:0000256" key="2">
    <source>
        <dbReference type="SAM" id="SignalP"/>
    </source>
</evidence>
<feature type="compositionally biased region" description="Polar residues" evidence="1">
    <location>
        <begin position="34"/>
        <end position="46"/>
    </location>
</feature>
<name>A0ABS1ZK94_9PSED</name>
<feature type="compositionally biased region" description="Polar residues" evidence="1">
    <location>
        <begin position="52"/>
        <end position="63"/>
    </location>
</feature>
<keyword evidence="4" id="KW-1185">Reference proteome</keyword>
<accession>A0ABS1ZK94</accession>
<comment type="caution">
    <text evidence="3">The sequence shown here is derived from an EMBL/GenBank/DDBJ whole genome shotgun (WGS) entry which is preliminary data.</text>
</comment>
<reference evidence="3 4" key="1">
    <citation type="submission" date="2020-01" db="EMBL/GenBank/DDBJ databases">
        <title>Comparative genomics of meat spoilage bacteria.</title>
        <authorList>
            <person name="Hilgarth M."/>
            <person name="Vogel R.F."/>
        </authorList>
    </citation>
    <scope>NUCLEOTIDE SEQUENCE [LARGE SCALE GENOMIC DNA]</scope>
    <source>
        <strain evidence="3 4">TMW2.2077</strain>
    </source>
</reference>
<evidence type="ECO:0000313" key="4">
    <source>
        <dbReference type="Proteomes" id="UP000809529"/>
    </source>
</evidence>
<evidence type="ECO:0008006" key="5">
    <source>
        <dbReference type="Google" id="ProtNLM"/>
    </source>
</evidence>
<proteinExistence type="predicted"/>
<evidence type="ECO:0000256" key="1">
    <source>
        <dbReference type="SAM" id="MobiDB-lite"/>
    </source>
</evidence>
<keyword evidence="2" id="KW-0732">Signal</keyword>
<sequence>MKCIKYGLLVVCANFAMTAHAFAPVEPDTQVLAQNSLTTGSAPTDNTIRRINPNSRQGTTSSVPPVRGPSTLPIQPTPSLENGQIRNGYSRPATPPPTLKPTAPSLQPRDKR</sequence>
<evidence type="ECO:0000313" key="3">
    <source>
        <dbReference type="EMBL" id="MBM1196892.1"/>
    </source>
</evidence>
<feature type="signal peptide" evidence="2">
    <location>
        <begin position="1"/>
        <end position="21"/>
    </location>
</feature>
<dbReference type="EMBL" id="JAAEBW010000010">
    <property type="protein sequence ID" value="MBM1196892.1"/>
    <property type="molecule type" value="Genomic_DNA"/>
</dbReference>